<evidence type="ECO:0000256" key="9">
    <source>
        <dbReference type="ARBA" id="ARBA00022840"/>
    </source>
</evidence>
<dbReference type="InParanoid" id="A7RUT3"/>
<comment type="subcellular location">
    <subcellularLocation>
        <location evidence="2">Chromosome</location>
    </subcellularLocation>
    <subcellularLocation>
        <location evidence="1">Nucleus</location>
    </subcellularLocation>
</comment>
<evidence type="ECO:0000256" key="11">
    <source>
        <dbReference type="ARBA" id="ARBA00023204"/>
    </source>
</evidence>
<reference evidence="23 24" key="1">
    <citation type="journal article" date="2007" name="Science">
        <title>Sea anemone genome reveals ancestral eumetazoan gene repertoire and genomic organization.</title>
        <authorList>
            <person name="Putnam N.H."/>
            <person name="Srivastava M."/>
            <person name="Hellsten U."/>
            <person name="Dirks B."/>
            <person name="Chapman J."/>
            <person name="Salamov A."/>
            <person name="Terry A."/>
            <person name="Shapiro H."/>
            <person name="Lindquist E."/>
            <person name="Kapitonov V.V."/>
            <person name="Jurka J."/>
            <person name="Genikhovich G."/>
            <person name="Grigoriev I.V."/>
            <person name="Lucas S.M."/>
            <person name="Steele R.E."/>
            <person name="Finnerty J.R."/>
            <person name="Technau U."/>
            <person name="Martindale M.Q."/>
            <person name="Rokhsar D.S."/>
        </authorList>
    </citation>
    <scope>NUCLEOTIDE SEQUENCE [LARGE SCALE GENOMIC DNA]</scope>
    <source>
        <strain evidence="24">CH2 X CH6</strain>
    </source>
</reference>
<keyword evidence="24" id="KW-1185">Reference proteome</keyword>
<comment type="catalytic activity">
    <reaction evidence="16">
        <text>ATP + H2O = ADP + phosphate + H(+)</text>
        <dbReference type="Rhea" id="RHEA:13065"/>
        <dbReference type="ChEBI" id="CHEBI:15377"/>
        <dbReference type="ChEBI" id="CHEBI:15378"/>
        <dbReference type="ChEBI" id="CHEBI:30616"/>
        <dbReference type="ChEBI" id="CHEBI:43474"/>
        <dbReference type="ChEBI" id="CHEBI:456216"/>
        <dbReference type="EC" id="5.6.2.4"/>
    </reaction>
</comment>
<dbReference type="InterPro" id="IPR001650">
    <property type="entry name" value="Helicase_C-like"/>
</dbReference>
<evidence type="ECO:0000313" key="23">
    <source>
        <dbReference type="EMBL" id="EDO44748.1"/>
    </source>
</evidence>
<dbReference type="SUPFAM" id="SSF46785">
    <property type="entry name" value="Winged helix' DNA-binding domain"/>
    <property type="match status" value="1"/>
</dbReference>
<sequence>FYGLPIKVKDLFLAYRGIQNLYEWQDACLKLPAIQEKRNLIYSLPTSGGKTLVAEILMMKELLVHHKDVVLVLPFVSIVQEKVKTITQFAVELGFVVEEYAGSKGKFPPRKRRTKRALYIATIEKANSLVNSLIEEKRMDDLGLIVVDELHMLGEGGGRGATLEMCLAKTLFSTNHIQIVGMSATLSNIGDLQKFLMAEVYSNDFRPVELQEYVKVDNIVYKVPCSSSKSEADEIYVQVRRIGHSPDQRHIKDPDHLVPLVLEVIPQHSCLIFCATKKNCENVAKLMVEFLPREMTQVKIGERMELLQALHHQANGLCPVLKKSVPYGIAYHHSGLTMDERKLIEDAYSQGVLCALTCTSTLAAGVNLPAKRVILRAPYIGRNIIRKSQYKQMIGRAGRAGIDSTGESILIIKTTDKHKVAPLFSGEFDSCQSSLPYQEYKGLRTLFLTLLGLKICQTKSELVSFLSRTLMAIQLGDSFDADQHATEALRTLVSLGHVKAVDDCEDHKIEITPLGRATYKGSLDIDDTPSVYSEIKRAMGAMVLTNELHLLYLTTPLDQGGTIQPDWMAYQREVATLGPEEQKAAGHIGVTDLYLLGRAYGRKLTKCPVGEEVVHRFYLSLMLYKLMQGSSMWHVSSVFQVSRGFVQNLLTSAASYASCLVRFTEAKEFWTIKLLLEAMVRKLSYTTHLELIPLMEVAGVKQARARQLYKAGYRNLSDLAWAEPAVLVQQIEHLPKKHAQQIVSAAKMLLNEKADALREEAEDLVNGPAKL</sequence>
<dbReference type="FunFam" id="3.40.50.300:FF:000813">
    <property type="entry name" value="helicase POLQ-like isoform X1"/>
    <property type="match status" value="1"/>
</dbReference>
<dbReference type="InterPro" id="IPR036390">
    <property type="entry name" value="WH_DNA-bd_sf"/>
</dbReference>
<dbReference type="eggNOG" id="KOG0950">
    <property type="taxonomic scope" value="Eukaryota"/>
</dbReference>
<dbReference type="SMART" id="SM00487">
    <property type="entry name" value="DEXDc"/>
    <property type="match status" value="1"/>
</dbReference>
<evidence type="ECO:0000259" key="22">
    <source>
        <dbReference type="PROSITE" id="PS51194"/>
    </source>
</evidence>
<feature type="non-terminal residue" evidence="23">
    <location>
        <position position="1"/>
    </location>
</feature>
<evidence type="ECO:0000256" key="10">
    <source>
        <dbReference type="ARBA" id="ARBA00023125"/>
    </source>
</evidence>
<accession>A7RUT3</accession>
<evidence type="ECO:0000256" key="15">
    <source>
        <dbReference type="ARBA" id="ARBA00034808"/>
    </source>
</evidence>
<evidence type="ECO:0000256" key="12">
    <source>
        <dbReference type="ARBA" id="ARBA00023235"/>
    </source>
</evidence>
<dbReference type="PANTHER" id="PTHR47961">
    <property type="entry name" value="DNA POLYMERASE THETA, PUTATIVE (AFU_ORTHOLOGUE AFUA_1G05260)-RELATED"/>
    <property type="match status" value="1"/>
</dbReference>
<keyword evidence="5" id="KW-0547">Nucleotide-binding</keyword>
<dbReference type="GO" id="GO:0016787">
    <property type="term" value="F:hydrolase activity"/>
    <property type="evidence" value="ECO:0007669"/>
    <property type="project" value="UniProtKB-KW"/>
</dbReference>
<dbReference type="GO" id="GO:0005694">
    <property type="term" value="C:chromosome"/>
    <property type="evidence" value="ECO:0007669"/>
    <property type="project" value="UniProtKB-SubCell"/>
</dbReference>
<dbReference type="Proteomes" id="UP000001593">
    <property type="component" value="Unassembled WGS sequence"/>
</dbReference>
<dbReference type="EMBL" id="DS469541">
    <property type="protein sequence ID" value="EDO44748.1"/>
    <property type="molecule type" value="Genomic_DNA"/>
</dbReference>
<dbReference type="PROSITE" id="PS51194">
    <property type="entry name" value="HELICASE_CTER"/>
    <property type="match status" value="1"/>
</dbReference>
<proteinExistence type="inferred from homology"/>
<dbReference type="Pfam" id="PF00271">
    <property type="entry name" value="Helicase_C"/>
    <property type="match status" value="1"/>
</dbReference>
<dbReference type="GO" id="GO:0006281">
    <property type="term" value="P:DNA repair"/>
    <property type="evidence" value="ECO:0007669"/>
    <property type="project" value="UniProtKB-KW"/>
</dbReference>
<dbReference type="InterPro" id="IPR046931">
    <property type="entry name" value="HTH_61"/>
</dbReference>
<keyword evidence="4" id="KW-0158">Chromosome</keyword>
<comment type="catalytic activity">
    <reaction evidence="14">
        <text>Couples ATP hydrolysis with the unwinding of duplex DNA by translocating in the 3'-5' direction.</text>
        <dbReference type="EC" id="5.6.2.4"/>
    </reaction>
</comment>
<evidence type="ECO:0000256" key="2">
    <source>
        <dbReference type="ARBA" id="ARBA00004286"/>
    </source>
</evidence>
<dbReference type="Pfam" id="PF00270">
    <property type="entry name" value="DEAD"/>
    <property type="match status" value="1"/>
</dbReference>
<protein>
    <recommendedName>
        <fullName evidence="18">Helicase POLQ-like</fullName>
        <ecNumber evidence="15">5.6.2.4</ecNumber>
    </recommendedName>
    <alternativeName>
        <fullName evidence="20">Mus308-like helicase</fullName>
    </alternativeName>
    <alternativeName>
        <fullName evidence="19">POLQ-like helicase</fullName>
    </alternativeName>
</protein>
<dbReference type="PROSITE" id="PS51192">
    <property type="entry name" value="HELICASE_ATP_BIND_1"/>
    <property type="match status" value="1"/>
</dbReference>
<dbReference type="Pfam" id="PF20470">
    <property type="entry name" value="HTH_61"/>
    <property type="match status" value="1"/>
</dbReference>
<keyword evidence="11" id="KW-0234">DNA repair</keyword>
<dbReference type="GO" id="GO:0043138">
    <property type="term" value="F:3'-5' DNA helicase activity"/>
    <property type="evidence" value="ECO:0007669"/>
    <property type="project" value="UniProtKB-EC"/>
</dbReference>
<dbReference type="PhylomeDB" id="A7RUT3"/>
<evidence type="ECO:0000256" key="8">
    <source>
        <dbReference type="ARBA" id="ARBA00022806"/>
    </source>
</evidence>
<keyword evidence="9" id="KW-0067">ATP-binding</keyword>
<evidence type="ECO:0000256" key="13">
    <source>
        <dbReference type="ARBA" id="ARBA00023242"/>
    </source>
</evidence>
<gene>
    <name evidence="23" type="ORF">NEMVEDRAFT_v1g94057</name>
</gene>
<evidence type="ECO:0000256" key="16">
    <source>
        <dbReference type="ARBA" id="ARBA00048988"/>
    </source>
</evidence>
<dbReference type="InterPro" id="IPR014001">
    <property type="entry name" value="Helicase_ATP-bd"/>
</dbReference>
<evidence type="ECO:0000256" key="20">
    <source>
        <dbReference type="ARBA" id="ARBA00076391"/>
    </source>
</evidence>
<dbReference type="SUPFAM" id="SSF158702">
    <property type="entry name" value="Sec63 N-terminal domain-like"/>
    <property type="match status" value="1"/>
</dbReference>
<organism evidence="23 24">
    <name type="scientific">Nematostella vectensis</name>
    <name type="common">Starlet sea anemone</name>
    <dbReference type="NCBI Taxonomy" id="45351"/>
    <lineage>
        <taxon>Eukaryota</taxon>
        <taxon>Metazoa</taxon>
        <taxon>Cnidaria</taxon>
        <taxon>Anthozoa</taxon>
        <taxon>Hexacorallia</taxon>
        <taxon>Actiniaria</taxon>
        <taxon>Edwardsiidae</taxon>
        <taxon>Nematostella</taxon>
    </lineage>
</organism>
<dbReference type="InterPro" id="IPR011545">
    <property type="entry name" value="DEAD/DEAH_box_helicase_dom"/>
</dbReference>
<dbReference type="HOGENOM" id="CLU_006553_1_0_1"/>
<dbReference type="FunFam" id="1.10.3380.20:FF:000002">
    <property type="entry name" value="helicase POLQ-like isoform X1"/>
    <property type="match status" value="1"/>
</dbReference>
<dbReference type="AlphaFoldDB" id="A7RUT3"/>
<keyword evidence="12" id="KW-0413">Isomerase</keyword>
<dbReference type="CDD" id="cd18795">
    <property type="entry name" value="SF2_C_Ski2"/>
    <property type="match status" value="1"/>
</dbReference>
<evidence type="ECO:0000256" key="7">
    <source>
        <dbReference type="ARBA" id="ARBA00022801"/>
    </source>
</evidence>
<evidence type="ECO:0000256" key="18">
    <source>
        <dbReference type="ARBA" id="ARBA00069099"/>
    </source>
</evidence>
<dbReference type="FunFam" id="1.10.150.20:FF:000058">
    <property type="entry name" value="Helicase, POLQ like"/>
    <property type="match status" value="1"/>
</dbReference>
<evidence type="ECO:0000256" key="3">
    <source>
        <dbReference type="ARBA" id="ARBA00010140"/>
    </source>
</evidence>
<dbReference type="GO" id="GO:0005524">
    <property type="term" value="F:ATP binding"/>
    <property type="evidence" value="ECO:0007669"/>
    <property type="project" value="UniProtKB-KW"/>
</dbReference>
<dbReference type="PANTHER" id="PTHR47961:SF12">
    <property type="entry name" value="HELICASE POLQ-LIKE"/>
    <property type="match status" value="1"/>
</dbReference>
<dbReference type="InterPro" id="IPR027417">
    <property type="entry name" value="P-loop_NTPase"/>
</dbReference>
<name>A7RUT3_NEMVE</name>
<keyword evidence="8" id="KW-0347">Helicase</keyword>
<evidence type="ECO:0000313" key="24">
    <source>
        <dbReference type="Proteomes" id="UP000001593"/>
    </source>
</evidence>
<keyword evidence="7" id="KW-0378">Hydrolase</keyword>
<evidence type="ECO:0000256" key="19">
    <source>
        <dbReference type="ARBA" id="ARBA00074990"/>
    </source>
</evidence>
<dbReference type="CDD" id="cd18026">
    <property type="entry name" value="DEXHc_POLQ-like"/>
    <property type="match status" value="1"/>
</dbReference>
<dbReference type="GO" id="GO:0005634">
    <property type="term" value="C:nucleus"/>
    <property type="evidence" value="ECO:0007669"/>
    <property type="project" value="UniProtKB-SubCell"/>
</dbReference>
<dbReference type="Gene3D" id="1.10.3380.20">
    <property type="match status" value="1"/>
</dbReference>
<evidence type="ECO:0000256" key="1">
    <source>
        <dbReference type="ARBA" id="ARBA00004123"/>
    </source>
</evidence>
<dbReference type="SUPFAM" id="SSF52540">
    <property type="entry name" value="P-loop containing nucleoside triphosphate hydrolases"/>
    <property type="match status" value="1"/>
</dbReference>
<dbReference type="Gene3D" id="3.40.50.300">
    <property type="entry name" value="P-loop containing nucleotide triphosphate hydrolases"/>
    <property type="match status" value="2"/>
</dbReference>
<feature type="domain" description="Helicase C-terminal" evidence="22">
    <location>
        <begin position="256"/>
        <end position="443"/>
    </location>
</feature>
<dbReference type="GO" id="GO:0003677">
    <property type="term" value="F:DNA binding"/>
    <property type="evidence" value="ECO:0007669"/>
    <property type="project" value="UniProtKB-KW"/>
</dbReference>
<dbReference type="SMART" id="SM00490">
    <property type="entry name" value="HELICc"/>
    <property type="match status" value="1"/>
</dbReference>
<evidence type="ECO:0000256" key="14">
    <source>
        <dbReference type="ARBA" id="ARBA00034617"/>
    </source>
</evidence>
<comment type="function">
    <text evidence="17">Single-stranded 3'-5' DNA helicase that plays a key role in homology-driven double-strand break (DSB) repair. Involved in different DSB repair mechanisms that are guided by annealing of extensive stretches of complementary bases at break ends, such as microhomology-mediated end-joining (MMEJ), single-strand annealing (SSA) or synthesis-dependent strand annealing (SDSA). Possesses both DNA unwinding and annealing activities. Forms a complex with RAD51, stimulating HELQ DNA helicase activity and ability to unwing DNA. Efficiently unwinds substrates containing 3' overhangs or a D-loop. In contrast, interaction with the replication protein A (RPA/RP-A) complex inhibits DNA unwinding by HELQ but strongly stimulates DNA strand annealing. Triggers displacement of RPA from single-stranded DNA to facilitate annealing of complementary sequences.</text>
</comment>
<dbReference type="OMA" id="MFLNANI"/>
<evidence type="ECO:0000256" key="17">
    <source>
        <dbReference type="ARBA" id="ARBA00053573"/>
    </source>
</evidence>
<keyword evidence="6" id="KW-0227">DNA damage</keyword>
<dbReference type="Pfam" id="PF21099">
    <property type="entry name" value="POLQ_helical"/>
    <property type="match status" value="1"/>
</dbReference>
<dbReference type="STRING" id="45351.A7RUT3"/>
<comment type="similarity">
    <text evidence="3">Belongs to the helicase family. SKI2 subfamily.</text>
</comment>
<feature type="domain" description="Helicase ATP-binding" evidence="21">
    <location>
        <begin position="31"/>
        <end position="204"/>
    </location>
</feature>
<evidence type="ECO:0000256" key="5">
    <source>
        <dbReference type="ARBA" id="ARBA00022741"/>
    </source>
</evidence>
<keyword evidence="10" id="KW-0238">DNA-binding</keyword>
<keyword evidence="13" id="KW-0539">Nucleus</keyword>
<evidence type="ECO:0000256" key="4">
    <source>
        <dbReference type="ARBA" id="ARBA00022454"/>
    </source>
</evidence>
<evidence type="ECO:0000259" key="21">
    <source>
        <dbReference type="PROSITE" id="PS51192"/>
    </source>
</evidence>
<dbReference type="InterPro" id="IPR050474">
    <property type="entry name" value="Hel308_SKI2-like"/>
</dbReference>
<dbReference type="InterPro" id="IPR048960">
    <property type="entry name" value="POLQ-like_helical"/>
</dbReference>
<dbReference type="EC" id="5.6.2.4" evidence="15"/>
<evidence type="ECO:0000256" key="6">
    <source>
        <dbReference type="ARBA" id="ARBA00022763"/>
    </source>
</evidence>